<dbReference type="Gene3D" id="2.40.50.140">
    <property type="entry name" value="Nucleic acid-binding proteins"/>
    <property type="match status" value="1"/>
</dbReference>
<dbReference type="InterPro" id="IPR001611">
    <property type="entry name" value="Leu-rich_rpt"/>
</dbReference>
<dbReference type="OrthoDB" id="1111650at2759"/>
<dbReference type="InterPro" id="IPR032675">
    <property type="entry name" value="LRR_dom_sf"/>
</dbReference>
<dbReference type="InterPro" id="IPR053213">
    <property type="entry name" value="RLP29"/>
</dbReference>
<dbReference type="AlphaFoldDB" id="A0A8X7PIN6"/>
<evidence type="ECO:0000256" key="2">
    <source>
        <dbReference type="ARBA" id="ARBA00022737"/>
    </source>
</evidence>
<feature type="signal peptide" evidence="3">
    <location>
        <begin position="1"/>
        <end position="27"/>
    </location>
</feature>
<keyword evidence="1" id="KW-0433">Leucine-rich repeat</keyword>
<keyword evidence="5" id="KW-1185">Reference proteome</keyword>
<evidence type="ECO:0008006" key="6">
    <source>
        <dbReference type="Google" id="ProtNLM"/>
    </source>
</evidence>
<dbReference type="SUPFAM" id="SSF52058">
    <property type="entry name" value="L domain-like"/>
    <property type="match status" value="1"/>
</dbReference>
<gene>
    <name evidence="4" type="ORF">Bca52824_081864</name>
</gene>
<dbReference type="PANTHER" id="PTHR48009">
    <property type="entry name" value="LEUCINE-RICH REPEAT (LRR) FAMILY PROTEIN"/>
    <property type="match status" value="1"/>
</dbReference>
<feature type="chain" id="PRO_5036501757" description="Non-specific serine/threonine protein kinase" evidence="3">
    <location>
        <begin position="28"/>
        <end position="503"/>
    </location>
</feature>
<dbReference type="Proteomes" id="UP000886595">
    <property type="component" value="Unassembled WGS sequence"/>
</dbReference>
<protein>
    <recommendedName>
        <fullName evidence="6">Non-specific serine/threonine protein kinase</fullName>
    </recommendedName>
</protein>
<evidence type="ECO:0000256" key="1">
    <source>
        <dbReference type="ARBA" id="ARBA00022614"/>
    </source>
</evidence>
<comment type="caution">
    <text evidence="4">The sequence shown here is derived from an EMBL/GenBank/DDBJ whole genome shotgun (WGS) entry which is preliminary data.</text>
</comment>
<reference evidence="4 5" key="1">
    <citation type="submission" date="2020-02" db="EMBL/GenBank/DDBJ databases">
        <authorList>
            <person name="Ma Q."/>
            <person name="Huang Y."/>
            <person name="Song X."/>
            <person name="Pei D."/>
        </authorList>
    </citation>
    <scope>NUCLEOTIDE SEQUENCE [LARGE SCALE GENOMIC DNA]</scope>
    <source>
        <strain evidence="4">Sxm20200214</strain>
        <tissue evidence="4">Leaf</tissue>
    </source>
</reference>
<accession>A0A8X7PIN6</accession>
<evidence type="ECO:0000313" key="4">
    <source>
        <dbReference type="EMBL" id="KAG2251728.1"/>
    </source>
</evidence>
<evidence type="ECO:0000313" key="5">
    <source>
        <dbReference type="Proteomes" id="UP000886595"/>
    </source>
</evidence>
<keyword evidence="2" id="KW-0677">Repeat</keyword>
<dbReference type="FunFam" id="3.80.10.10:FF:000383">
    <property type="entry name" value="Leucine-rich repeat receptor protein kinase EMS1"/>
    <property type="match status" value="1"/>
</dbReference>
<name>A0A8X7PIN6_BRACI</name>
<dbReference type="InterPro" id="IPR012340">
    <property type="entry name" value="NA-bd_OB-fold"/>
</dbReference>
<dbReference type="Pfam" id="PF00560">
    <property type="entry name" value="LRR_1"/>
    <property type="match status" value="1"/>
</dbReference>
<organism evidence="4 5">
    <name type="scientific">Brassica carinata</name>
    <name type="common">Ethiopian mustard</name>
    <name type="synonym">Abyssinian cabbage</name>
    <dbReference type="NCBI Taxonomy" id="52824"/>
    <lineage>
        <taxon>Eukaryota</taxon>
        <taxon>Viridiplantae</taxon>
        <taxon>Streptophyta</taxon>
        <taxon>Embryophyta</taxon>
        <taxon>Tracheophyta</taxon>
        <taxon>Spermatophyta</taxon>
        <taxon>Magnoliopsida</taxon>
        <taxon>eudicotyledons</taxon>
        <taxon>Gunneridae</taxon>
        <taxon>Pentapetalae</taxon>
        <taxon>rosids</taxon>
        <taxon>malvids</taxon>
        <taxon>Brassicales</taxon>
        <taxon>Brassicaceae</taxon>
        <taxon>Brassiceae</taxon>
        <taxon>Brassica</taxon>
    </lineage>
</organism>
<evidence type="ECO:0000256" key="3">
    <source>
        <dbReference type="SAM" id="SignalP"/>
    </source>
</evidence>
<dbReference type="EMBL" id="JAAMPC010000016">
    <property type="protein sequence ID" value="KAG2251728.1"/>
    <property type="molecule type" value="Genomic_DNA"/>
</dbReference>
<proteinExistence type="predicted"/>
<dbReference type="Gene3D" id="3.80.10.10">
    <property type="entry name" value="Ribonuclease Inhibitor"/>
    <property type="match status" value="2"/>
</dbReference>
<keyword evidence="3" id="KW-0732">Signal</keyword>
<sequence>MSIIFSIFILLFVIITCFLTTLSTSAASQSLHPDELNALKEIATTLGIKRLNLSAEDPCNIRTLMIIQEKQDVLLNSAKNNSIVCDCSFNNNMTCHIKVIELKTLSLPGKLPPQLAKLRYLQKIDLCLNYLSGTIPMEWASLQYLTSISVCANRLTGNLPRGLENFKNLIYLSVEANQFSGTIPDELGDVTSLTTLHLASNYFTGSLPSSLDRLVNLEDVRVCDNDFTGVIPEFIGNWSRLRKLHLYASGLNGPIPDEVARLENLTELSISDTAWINSFPYISSNAIKNLILRNVSLSGSIPSYIWNKTDLNTLLVARDTDLPLAATLLKAYAKVEPLTIAELNYLLSLLHPRTLTSYVPGELLALTWTKGGVMLHAPNAVKLQHTVSAIEFVRCDNAHAVGTFRYRVETTIADGTAEGAFFCFDGVVTKLHSLRASEAGQMLAEGVNPEDFKMPPFTTHIEAKTYTFQFSVSTYNFKAIRHSPSRSFSMNVTVSQSLTLSTT</sequence>
<dbReference type="PANTHER" id="PTHR48009:SF16">
    <property type="entry name" value="LEUCINE-RICH REPEAT-CONTAINING N-TERMINAL PLANT-TYPE DOMAIN-CONTAINING PROTEIN"/>
    <property type="match status" value="1"/>
</dbReference>